<proteinExistence type="predicted"/>
<organism evidence="3 4">
    <name type="scientific">Paracoccus mangrovi</name>
    <dbReference type="NCBI Taxonomy" id="1715645"/>
    <lineage>
        <taxon>Bacteria</taxon>
        <taxon>Pseudomonadati</taxon>
        <taxon>Pseudomonadota</taxon>
        <taxon>Alphaproteobacteria</taxon>
        <taxon>Rhodobacterales</taxon>
        <taxon>Paracoccaceae</taxon>
        <taxon>Paracoccus</taxon>
    </lineage>
</organism>
<comment type="caution">
    <text evidence="3">The sequence shown here is derived from an EMBL/GenBank/DDBJ whole genome shotgun (WGS) entry which is preliminary data.</text>
</comment>
<feature type="transmembrane region" description="Helical" evidence="1">
    <location>
        <begin position="61"/>
        <end position="83"/>
    </location>
</feature>
<dbReference type="InterPro" id="IPR011933">
    <property type="entry name" value="Double_TM_dom"/>
</dbReference>
<keyword evidence="4" id="KW-1185">Reference proteome</keyword>
<keyword evidence="1" id="KW-0812">Transmembrane</keyword>
<dbReference type="Pfam" id="PF07584">
    <property type="entry name" value="BatA"/>
    <property type="match status" value="1"/>
</dbReference>
<dbReference type="InterPro" id="IPR029062">
    <property type="entry name" value="Class_I_gatase-like"/>
</dbReference>
<feature type="domain" description="Aerotolerance regulator N-terminal" evidence="2">
    <location>
        <begin position="8"/>
        <end position="81"/>
    </location>
</feature>
<gene>
    <name evidence="3" type="ORF">ACFOMH_12980</name>
</gene>
<accession>A0ABV7R8J1</accession>
<dbReference type="Gene3D" id="3.40.50.880">
    <property type="match status" value="1"/>
</dbReference>
<dbReference type="EMBL" id="JBHRXJ010000009">
    <property type="protein sequence ID" value="MFC3529090.1"/>
    <property type="molecule type" value="Genomic_DNA"/>
</dbReference>
<feature type="transmembrane region" description="Helical" evidence="1">
    <location>
        <begin position="631"/>
        <end position="651"/>
    </location>
</feature>
<dbReference type="SUPFAM" id="SSF52317">
    <property type="entry name" value="Class I glutamine amidotransferase-like"/>
    <property type="match status" value="1"/>
</dbReference>
<dbReference type="PANTHER" id="PTHR37464:SF1">
    <property type="entry name" value="BLL2463 PROTEIN"/>
    <property type="match status" value="1"/>
</dbReference>
<name>A0ABV7R8J1_9RHOB</name>
<dbReference type="CDD" id="cd03143">
    <property type="entry name" value="A4_beta-galactosidase_middle_domain"/>
    <property type="match status" value="1"/>
</dbReference>
<evidence type="ECO:0000256" key="1">
    <source>
        <dbReference type="SAM" id="Phobius"/>
    </source>
</evidence>
<dbReference type="InterPro" id="IPR024163">
    <property type="entry name" value="Aerotolerance_reg_N"/>
</dbReference>
<protein>
    <submittedName>
        <fullName evidence="3">BatA domain-containing protein</fullName>
    </submittedName>
</protein>
<evidence type="ECO:0000259" key="2">
    <source>
        <dbReference type="Pfam" id="PF07584"/>
    </source>
</evidence>
<reference evidence="4" key="1">
    <citation type="journal article" date="2019" name="Int. J. Syst. Evol. Microbiol.">
        <title>The Global Catalogue of Microorganisms (GCM) 10K type strain sequencing project: providing services to taxonomists for standard genome sequencing and annotation.</title>
        <authorList>
            <consortium name="The Broad Institute Genomics Platform"/>
            <consortium name="The Broad Institute Genome Sequencing Center for Infectious Disease"/>
            <person name="Wu L."/>
            <person name="Ma J."/>
        </authorList>
    </citation>
    <scope>NUCLEOTIDE SEQUENCE [LARGE SCALE GENOMIC DNA]</scope>
    <source>
        <strain evidence="4">KCTC 42899</strain>
    </source>
</reference>
<sequence length="662" mass="69304">MLTLGSLGFLTPWILTALVVLPVIWLILRAMPPAPKLVRFPGTRLLAGLRDAHPVARHTPWWLLLLRVLAIAALILAFAGPVWKPVAEPQGQGPLLIVMDAGWAAAPDWPQRQTRALRALDRASGAGQAAALLVADGREDGALPLQPASEVAARLRALVPAPWETRYPGKLDETLAGMPETGLNVLWLSDGLDHPGRGGLLSALGARGGVTVVPPLSAPQSLELVAGERPALRLRVAGTGAGAGNPPEVLALGLDPQGAARELARLKPGAAPTGTPTGTTTPTETTIDAGVTTHTLPIELPSELRNRITRFEIAGQRSAGAVVLADDSVRRRKVALVGDDRATEGQRLLSAMHYLRRALAPSTDLIEGGLGDVLQAAPDVIVLVDQIGLPESDALADWVDQGGLLIRFAGPRMAGSEWLRDEPLLPVMLREGGRDIGGALSWGAPRPLAPFPADGPFAGLDVPTDATVRAQLLAEPSPDLSQRVLAQLGDGTPLVTRAPFGQGQLVLFHTTANAEWSNLAISGLFVQMLKRLVQTARAGTEQPDTAPEDDVFWIPQQVLDGFGRVTEPQDPVSVAAADFARGPAPGAPAGLYQAGERVAALNAGGPLVLAQWPGARLEDAAQLPGLDLRGWLIALAALLFGLDALGSAWLARGARPGKRAAA</sequence>
<dbReference type="Proteomes" id="UP001595721">
    <property type="component" value="Unassembled WGS sequence"/>
</dbReference>
<evidence type="ECO:0000313" key="4">
    <source>
        <dbReference type="Proteomes" id="UP001595721"/>
    </source>
</evidence>
<keyword evidence="1" id="KW-0472">Membrane</keyword>
<dbReference type="PANTHER" id="PTHR37464">
    <property type="entry name" value="BLL2463 PROTEIN"/>
    <property type="match status" value="1"/>
</dbReference>
<dbReference type="NCBIfam" id="TIGR02226">
    <property type="entry name" value="two_anch"/>
    <property type="match status" value="1"/>
</dbReference>
<keyword evidence="1" id="KW-1133">Transmembrane helix</keyword>
<feature type="transmembrane region" description="Helical" evidence="1">
    <location>
        <begin position="6"/>
        <end position="28"/>
    </location>
</feature>
<evidence type="ECO:0000313" key="3">
    <source>
        <dbReference type="EMBL" id="MFC3529090.1"/>
    </source>
</evidence>
<dbReference type="RefSeq" id="WP_377744937.1">
    <property type="nucleotide sequence ID" value="NZ_JBHRXJ010000009.1"/>
</dbReference>